<reference evidence="1 2" key="1">
    <citation type="submission" date="2019-02" db="EMBL/GenBank/DDBJ databases">
        <title>Pseudomonas spp from wheat grain.</title>
        <authorList>
            <person name="Cho G.-S."/>
            <person name="Franz C.M.A.P."/>
        </authorList>
    </citation>
    <scope>NUCLEOTIDE SEQUENCE [LARGE SCALE GENOMIC DNA]</scope>
    <source>
        <strain evidence="1 2">133NRW</strain>
    </source>
</reference>
<keyword evidence="1" id="KW-0540">Nuclease</keyword>
<keyword evidence="1" id="KW-0255">Endonuclease</keyword>
<gene>
    <name evidence="1" type="ORF">EUX57_11705</name>
</gene>
<evidence type="ECO:0000313" key="2">
    <source>
        <dbReference type="Proteomes" id="UP000293369"/>
    </source>
</evidence>
<proteinExistence type="predicted"/>
<evidence type="ECO:0000313" key="1">
    <source>
        <dbReference type="EMBL" id="RZI31693.1"/>
    </source>
</evidence>
<sequence>MDLLDLKDDEQLRAACISLQEQVMSLAGNQSWITEFQKWLVRVRDVSHEEFLSNDFQLALWDTEAVSATGMGRINISAVAENSAIAESLWQLKQKYAQTRDPSENEMLIADAWAQIAPAVAGLTKRNPRLKMYRVFALLCPGAFTSIAHHRKLRELAHALGLPLSGQRRHLHRLVLNRLNEVLGEVADIYSREGVSRLMLPWLMFVNYVQNPEGEATEISDLETGDEVLKPLPPERRRRGLLAIGGGTATIQSMIDFATDGCTREDFIQHLQSISPQSKTSTCNTQLNALIAEWGVLRANANNLQLTPRGEAFLESGDPDEVIDWMITRILGVDYLLAALRDTQLSNRDAILTLRKANPGWTTDFAPSAIIGWFRYLDLVTISEKVLNLTERGRQWVNRIHWQPKGLASIPGISPSLAQVAPVQLDIEIERPKLGALIARFDQEFRFPEELIGQLDAGLWGHTRRHFAVLTGLSGAGKTQLARNYALSLWQDDPEPSEGLLIVPVQPGWHDYTSLLGYVNPLESDAYVRTGVLDFLLQASANPTKPYTLVLDEMNLSHPEQYLAPLLSAMETGETIVFHGQVDEIDGVPPGIPYPSNLVIIGTVNMDETTHGLSDKVLDRASVIEFWDIEVKAFPGWQKSSLEDEQIALVRNLMSSLMDVLRPARLHFGWRTLNDVIGYLQQTQAGGVIEFSRALDHAIYSKILPKLRGEDSPRLQQVFTLLHATLKDAGLGMSLRKVKEMADDLAHSGSTRFWR</sequence>
<dbReference type="GO" id="GO:0004519">
    <property type="term" value="F:endonuclease activity"/>
    <property type="evidence" value="ECO:0007669"/>
    <property type="project" value="UniProtKB-KW"/>
</dbReference>
<dbReference type="EMBL" id="SGFE01000020">
    <property type="protein sequence ID" value="RZI31693.1"/>
    <property type="molecule type" value="Genomic_DNA"/>
</dbReference>
<dbReference type="AlphaFoldDB" id="A0A4Q7D027"/>
<protein>
    <submittedName>
        <fullName evidence="1">Restriction endonuclease</fullName>
    </submittedName>
</protein>
<dbReference type="Gene3D" id="3.40.50.300">
    <property type="entry name" value="P-loop containing nucleotide triphosphate hydrolases"/>
    <property type="match status" value="1"/>
</dbReference>
<name>A0A4Q7D027_9PSED</name>
<comment type="caution">
    <text evidence="1">The sequence shown here is derived from an EMBL/GenBank/DDBJ whole genome shotgun (WGS) entry which is preliminary data.</text>
</comment>
<keyword evidence="1" id="KW-0378">Hydrolase</keyword>
<accession>A0A4Q7D027</accession>
<dbReference type="SUPFAM" id="SSF52540">
    <property type="entry name" value="P-loop containing nucleoside triphosphate hydrolases"/>
    <property type="match status" value="1"/>
</dbReference>
<dbReference type="Proteomes" id="UP000293369">
    <property type="component" value="Unassembled WGS sequence"/>
</dbReference>
<organism evidence="1 2">
    <name type="scientific">Pseudomonas orientalis</name>
    <dbReference type="NCBI Taxonomy" id="76758"/>
    <lineage>
        <taxon>Bacteria</taxon>
        <taxon>Pseudomonadati</taxon>
        <taxon>Pseudomonadota</taxon>
        <taxon>Gammaproteobacteria</taxon>
        <taxon>Pseudomonadales</taxon>
        <taxon>Pseudomonadaceae</taxon>
        <taxon>Pseudomonas</taxon>
    </lineage>
</organism>
<dbReference type="InterPro" id="IPR027417">
    <property type="entry name" value="P-loop_NTPase"/>
</dbReference>